<dbReference type="KEGG" id="lcre:Pla8534_56790"/>
<dbReference type="InterPro" id="IPR001650">
    <property type="entry name" value="Helicase_C-like"/>
</dbReference>
<keyword evidence="2" id="KW-0378">Hydrolase</keyword>
<reference evidence="8 9" key="1">
    <citation type="submission" date="2019-02" db="EMBL/GenBank/DDBJ databases">
        <title>Deep-cultivation of Planctomycetes and their phenomic and genomic characterization uncovers novel biology.</title>
        <authorList>
            <person name="Wiegand S."/>
            <person name="Jogler M."/>
            <person name="Boedeker C."/>
            <person name="Pinto D."/>
            <person name="Vollmers J."/>
            <person name="Rivas-Marin E."/>
            <person name="Kohn T."/>
            <person name="Peeters S.H."/>
            <person name="Heuer A."/>
            <person name="Rast P."/>
            <person name="Oberbeckmann S."/>
            <person name="Bunk B."/>
            <person name="Jeske O."/>
            <person name="Meyerdierks A."/>
            <person name="Storesund J.E."/>
            <person name="Kallscheuer N."/>
            <person name="Luecker S."/>
            <person name="Lage O.M."/>
            <person name="Pohl T."/>
            <person name="Merkel B.J."/>
            <person name="Hornburger P."/>
            <person name="Mueller R.-W."/>
            <person name="Bruemmer F."/>
            <person name="Labrenz M."/>
            <person name="Spormann A.M."/>
            <person name="Op den Camp H."/>
            <person name="Overmann J."/>
            <person name="Amann R."/>
            <person name="Jetten M.S.M."/>
            <person name="Mascher T."/>
            <person name="Medema M.H."/>
            <person name="Devos D.P."/>
            <person name="Kaster A.-K."/>
            <person name="Ovreas L."/>
            <person name="Rohde M."/>
            <person name="Galperin M.Y."/>
            <person name="Jogler C."/>
        </authorList>
    </citation>
    <scope>NUCLEOTIDE SEQUENCE [LARGE SCALE GENOMIC DNA]</scope>
    <source>
        <strain evidence="8 9">Pla85_3_4</strain>
    </source>
</reference>
<accession>A0A518E170</accession>
<dbReference type="InterPro" id="IPR011545">
    <property type="entry name" value="DEAD/DEAH_box_helicase_dom"/>
</dbReference>
<dbReference type="GO" id="GO:0005524">
    <property type="term" value="F:ATP binding"/>
    <property type="evidence" value="ECO:0007669"/>
    <property type="project" value="UniProtKB-KW"/>
</dbReference>
<dbReference type="InterPro" id="IPR014001">
    <property type="entry name" value="Helicase_ATP-bd"/>
</dbReference>
<evidence type="ECO:0000313" key="8">
    <source>
        <dbReference type="EMBL" id="QDU97822.1"/>
    </source>
</evidence>
<sequence>MQPTRDDLAAMYLEQLPYEPYPAQEEALLAWFTSEQGVLLCAPTGTGKTLVAEAALFEALHTDRMAYYTTPLIALTEQKFAEMQAAAVRWGFSADDVGLVTGNRRVNPDARILVVVAEILLNRLLHEEAFDFTDVAAVVMDEFHSFNDYERGIVWEFGLSMLPKHVRTLLLSATVGNARSFCNWLQVRLHRKLELVESTERRVPLTFLYQDDVLLNELIEDIAQGGDDIRKTPALVFCFNREECWNVAEQLKGKSLLHDGQQKRLVEELAHHDWSQGAGPKLKQILMRGVGVHHAGILPKYRRVIEDLFQQKLLSICVCTETLAAGINLPARSVVIPRLLKGPPGKKKLLDPSSAHQMFGRAGRPQFDSEGFVYCLAHEDDVKILRWKEKYDQIPEDTKDPGLIKAKKALKKKQPKRRQNEQYWDQAQFEKLRDAGSRDLASRGPLSWRLLAFMLDASPDVSLLRKLVSNRLMDSKQLEFAEKTLHQMLMTLYRAGYVELEPEPPKAPKTSPGSAETQTPEPQKSQLIPTIDPLTGQKKPPAEVERPPAYQPDFAYPTGSLSKLLLLRSVHPLYGVFLVNQLGAADQKERIQALESVLELPGSVAHFVRVPGVEELPPGPLATTRLDVQLLQLGLASAEELGAGPPPDEEKEDRRGGMFEERVFVLRLGEKLKMLFDHDFPGVSDLRVQSVWAAGEVLEFNDFNSYVTSKKLQKQEGVIFRHLLRMILLVGEFMELCPPDCDFFEWEDALRDIADRLTIICRGVDPESTDKTLEELVKKKDEEEPEKP</sequence>
<dbReference type="CDD" id="cd17921">
    <property type="entry name" value="DEXHc_Ski2"/>
    <property type="match status" value="1"/>
</dbReference>
<feature type="region of interest" description="Disordered" evidence="5">
    <location>
        <begin position="501"/>
        <end position="545"/>
    </location>
</feature>
<proteinExistence type="predicted"/>
<feature type="domain" description="Helicase C-terminal" evidence="7">
    <location>
        <begin position="221"/>
        <end position="411"/>
    </location>
</feature>
<dbReference type="PANTHER" id="PTHR12131">
    <property type="entry name" value="ATP-DEPENDENT RNA AND DNA HELICASE"/>
    <property type="match status" value="1"/>
</dbReference>
<dbReference type="RefSeq" id="WP_145056576.1">
    <property type="nucleotide sequence ID" value="NZ_CP036433.1"/>
</dbReference>
<gene>
    <name evidence="8" type="ORF">Pla8534_56790</name>
</gene>
<evidence type="ECO:0000259" key="6">
    <source>
        <dbReference type="PROSITE" id="PS51192"/>
    </source>
</evidence>
<dbReference type="Proteomes" id="UP000317648">
    <property type="component" value="Chromosome"/>
</dbReference>
<evidence type="ECO:0000256" key="3">
    <source>
        <dbReference type="ARBA" id="ARBA00022806"/>
    </source>
</evidence>
<evidence type="ECO:0000256" key="4">
    <source>
        <dbReference type="ARBA" id="ARBA00022840"/>
    </source>
</evidence>
<dbReference type="SMART" id="SM00490">
    <property type="entry name" value="HELICc"/>
    <property type="match status" value="1"/>
</dbReference>
<dbReference type="Pfam" id="PF00271">
    <property type="entry name" value="Helicase_C"/>
    <property type="match status" value="1"/>
</dbReference>
<dbReference type="GO" id="GO:0016787">
    <property type="term" value="F:hydrolase activity"/>
    <property type="evidence" value="ECO:0007669"/>
    <property type="project" value="UniProtKB-KW"/>
</dbReference>
<evidence type="ECO:0000256" key="2">
    <source>
        <dbReference type="ARBA" id="ARBA00022801"/>
    </source>
</evidence>
<evidence type="ECO:0000256" key="1">
    <source>
        <dbReference type="ARBA" id="ARBA00022741"/>
    </source>
</evidence>
<evidence type="ECO:0000256" key="5">
    <source>
        <dbReference type="SAM" id="MobiDB-lite"/>
    </source>
</evidence>
<dbReference type="AlphaFoldDB" id="A0A518E170"/>
<organism evidence="8 9">
    <name type="scientific">Lignipirellula cremea</name>
    <dbReference type="NCBI Taxonomy" id="2528010"/>
    <lineage>
        <taxon>Bacteria</taxon>
        <taxon>Pseudomonadati</taxon>
        <taxon>Planctomycetota</taxon>
        <taxon>Planctomycetia</taxon>
        <taxon>Pirellulales</taxon>
        <taxon>Pirellulaceae</taxon>
        <taxon>Lignipirellula</taxon>
    </lineage>
</organism>
<name>A0A518E170_9BACT</name>
<dbReference type="Gene3D" id="3.40.50.300">
    <property type="entry name" value="P-loop containing nucleotide triphosphate hydrolases"/>
    <property type="match status" value="2"/>
</dbReference>
<dbReference type="EMBL" id="CP036433">
    <property type="protein sequence ID" value="QDU97822.1"/>
    <property type="molecule type" value="Genomic_DNA"/>
</dbReference>
<keyword evidence="1" id="KW-0547">Nucleotide-binding</keyword>
<dbReference type="GO" id="GO:0003676">
    <property type="term" value="F:nucleic acid binding"/>
    <property type="evidence" value="ECO:0007669"/>
    <property type="project" value="InterPro"/>
</dbReference>
<dbReference type="InterPro" id="IPR027417">
    <property type="entry name" value="P-loop_NTPase"/>
</dbReference>
<dbReference type="SMART" id="SM00487">
    <property type="entry name" value="DEXDc"/>
    <property type="match status" value="1"/>
</dbReference>
<dbReference type="OrthoDB" id="9807155at2"/>
<dbReference type="PANTHER" id="PTHR12131:SF1">
    <property type="entry name" value="ATP-DEPENDENT RNA HELICASE SUPV3L1, MITOCHONDRIAL-RELATED"/>
    <property type="match status" value="1"/>
</dbReference>
<dbReference type="PROSITE" id="PS51192">
    <property type="entry name" value="HELICASE_ATP_BIND_1"/>
    <property type="match status" value="1"/>
</dbReference>
<evidence type="ECO:0000259" key="7">
    <source>
        <dbReference type="PROSITE" id="PS51194"/>
    </source>
</evidence>
<protein>
    <submittedName>
        <fullName evidence="8">Ski2-like helicase</fullName>
    </submittedName>
</protein>
<evidence type="ECO:0000313" key="9">
    <source>
        <dbReference type="Proteomes" id="UP000317648"/>
    </source>
</evidence>
<dbReference type="InterPro" id="IPR050699">
    <property type="entry name" value="RNA-DNA_Helicase"/>
</dbReference>
<keyword evidence="3 8" id="KW-0347">Helicase</keyword>
<dbReference type="Pfam" id="PF00270">
    <property type="entry name" value="DEAD"/>
    <property type="match status" value="1"/>
</dbReference>
<feature type="compositionally biased region" description="Polar residues" evidence="5">
    <location>
        <begin position="511"/>
        <end position="528"/>
    </location>
</feature>
<dbReference type="CDD" id="cd18795">
    <property type="entry name" value="SF2_C_Ski2"/>
    <property type="match status" value="1"/>
</dbReference>
<feature type="domain" description="Helicase ATP-binding" evidence="6">
    <location>
        <begin position="29"/>
        <end position="193"/>
    </location>
</feature>
<keyword evidence="9" id="KW-1185">Reference proteome</keyword>
<keyword evidence="4" id="KW-0067">ATP-binding</keyword>
<dbReference type="SUPFAM" id="SSF52540">
    <property type="entry name" value="P-loop containing nucleoside triphosphate hydrolases"/>
    <property type="match status" value="1"/>
</dbReference>
<dbReference type="GO" id="GO:0004386">
    <property type="term" value="F:helicase activity"/>
    <property type="evidence" value="ECO:0007669"/>
    <property type="project" value="UniProtKB-KW"/>
</dbReference>
<dbReference type="PROSITE" id="PS51194">
    <property type="entry name" value="HELICASE_CTER"/>
    <property type="match status" value="1"/>
</dbReference>